<dbReference type="GO" id="GO:0071944">
    <property type="term" value="C:cell periphery"/>
    <property type="evidence" value="ECO:0007669"/>
    <property type="project" value="UniProtKB-ARBA"/>
</dbReference>
<dbReference type="GO" id="GO:0007160">
    <property type="term" value="P:cell-matrix adhesion"/>
    <property type="evidence" value="ECO:0007669"/>
    <property type="project" value="InterPro"/>
</dbReference>
<reference evidence="12" key="1">
    <citation type="submission" date="2017-02" db="UniProtKB">
        <authorList>
            <consortium name="WormBaseParasite"/>
        </authorList>
    </citation>
    <scope>IDENTIFICATION</scope>
</reference>
<dbReference type="FunFam" id="2.10.25.10:FF:000005">
    <property type="entry name" value="Fibrillin 2"/>
    <property type="match status" value="1"/>
</dbReference>
<dbReference type="WBParaSite" id="ASIM_0001430301-mRNA-1">
    <property type="protein sequence ID" value="ASIM_0001430301-mRNA-1"/>
    <property type="gene ID" value="ASIM_0001430301"/>
</dbReference>
<feature type="compositionally biased region" description="Low complexity" evidence="7">
    <location>
        <begin position="402"/>
        <end position="434"/>
    </location>
</feature>
<dbReference type="FunFam" id="2.10.25.10:FF:000139">
    <property type="entry name" value="Fibulin-1"/>
    <property type="match status" value="1"/>
</dbReference>
<feature type="region of interest" description="Disordered" evidence="7">
    <location>
        <begin position="402"/>
        <end position="508"/>
    </location>
</feature>
<feature type="compositionally biased region" description="Polar residues" evidence="7">
    <location>
        <begin position="435"/>
        <end position="447"/>
    </location>
</feature>
<dbReference type="CDD" id="cd00054">
    <property type="entry name" value="EGF_CA"/>
    <property type="match status" value="4"/>
</dbReference>
<keyword evidence="1 6" id="KW-0245">EGF-like domain</keyword>
<reference evidence="10 11" key="2">
    <citation type="submission" date="2018-11" db="EMBL/GenBank/DDBJ databases">
        <authorList>
            <consortium name="Pathogen Informatics"/>
        </authorList>
    </citation>
    <scope>NUCLEOTIDE SEQUENCE [LARGE SCALE GENOMIC DNA]</scope>
</reference>
<dbReference type="PANTHER" id="PTHR24039">
    <property type="entry name" value="FIBRILLIN-RELATED"/>
    <property type="match status" value="1"/>
</dbReference>
<evidence type="ECO:0000256" key="1">
    <source>
        <dbReference type="ARBA" id="ARBA00022536"/>
    </source>
</evidence>
<evidence type="ECO:0000256" key="5">
    <source>
        <dbReference type="ARBA" id="ARBA00023180"/>
    </source>
</evidence>
<name>A0A0M3K0G6_ANISI</name>
<feature type="domain" description="EGF-like" evidence="8">
    <location>
        <begin position="596"/>
        <end position="636"/>
    </location>
</feature>
<comment type="caution">
    <text evidence="6">Lacks conserved residue(s) required for the propagation of feature annotation.</text>
</comment>
<evidence type="ECO:0000256" key="2">
    <source>
        <dbReference type="ARBA" id="ARBA00022729"/>
    </source>
</evidence>
<dbReference type="PROSITE" id="PS51220">
    <property type="entry name" value="NIDO"/>
    <property type="match status" value="2"/>
</dbReference>
<dbReference type="Pfam" id="PF07645">
    <property type="entry name" value="EGF_CA"/>
    <property type="match status" value="4"/>
</dbReference>
<feature type="domain" description="EGF-like" evidence="8">
    <location>
        <begin position="554"/>
        <end position="592"/>
    </location>
</feature>
<dbReference type="Proteomes" id="UP000267096">
    <property type="component" value="Unassembled WGS sequence"/>
</dbReference>
<evidence type="ECO:0000313" key="10">
    <source>
        <dbReference type="EMBL" id="VDK50437.1"/>
    </source>
</evidence>
<evidence type="ECO:0000313" key="11">
    <source>
        <dbReference type="Proteomes" id="UP000267096"/>
    </source>
</evidence>
<proteinExistence type="predicted"/>
<dbReference type="SMART" id="SM00179">
    <property type="entry name" value="EGF_CA"/>
    <property type="match status" value="5"/>
</dbReference>
<dbReference type="SMART" id="SM00539">
    <property type="entry name" value="NIDO"/>
    <property type="match status" value="2"/>
</dbReference>
<feature type="domain" description="NIDO" evidence="9">
    <location>
        <begin position="819"/>
        <end position="950"/>
    </location>
</feature>
<keyword evidence="3" id="KW-0677">Repeat</keyword>
<dbReference type="GO" id="GO:0005509">
    <property type="term" value="F:calcium ion binding"/>
    <property type="evidence" value="ECO:0007669"/>
    <property type="project" value="InterPro"/>
</dbReference>
<keyword evidence="11" id="KW-1185">Reference proteome</keyword>
<feature type="domain" description="EGF-like" evidence="8">
    <location>
        <begin position="686"/>
        <end position="724"/>
    </location>
</feature>
<dbReference type="InterPro" id="IPR003886">
    <property type="entry name" value="NIDO_dom"/>
</dbReference>
<evidence type="ECO:0000256" key="3">
    <source>
        <dbReference type="ARBA" id="ARBA00022737"/>
    </source>
</evidence>
<dbReference type="Pfam" id="PF06119">
    <property type="entry name" value="NIDO"/>
    <property type="match status" value="2"/>
</dbReference>
<evidence type="ECO:0000256" key="6">
    <source>
        <dbReference type="PROSITE-ProRule" id="PRU00076"/>
    </source>
</evidence>
<gene>
    <name evidence="10" type="ORF">ASIM_LOCUS13731</name>
</gene>
<dbReference type="PROSITE" id="PS50026">
    <property type="entry name" value="EGF_3"/>
    <property type="match status" value="4"/>
</dbReference>
<dbReference type="PROSITE" id="PS00010">
    <property type="entry name" value="ASX_HYDROXYL"/>
    <property type="match status" value="4"/>
</dbReference>
<dbReference type="InterPro" id="IPR000742">
    <property type="entry name" value="EGF"/>
</dbReference>
<feature type="compositionally biased region" description="Low complexity" evidence="7">
    <location>
        <begin position="487"/>
        <end position="508"/>
    </location>
</feature>
<organism evidence="12">
    <name type="scientific">Anisakis simplex</name>
    <name type="common">Herring worm</name>
    <dbReference type="NCBI Taxonomy" id="6269"/>
    <lineage>
        <taxon>Eukaryota</taxon>
        <taxon>Metazoa</taxon>
        <taxon>Ecdysozoa</taxon>
        <taxon>Nematoda</taxon>
        <taxon>Chromadorea</taxon>
        <taxon>Rhabditida</taxon>
        <taxon>Spirurina</taxon>
        <taxon>Ascaridomorpha</taxon>
        <taxon>Ascaridoidea</taxon>
        <taxon>Anisakidae</taxon>
        <taxon>Anisakis</taxon>
        <taxon>Anisakis simplex complex</taxon>
    </lineage>
</organism>
<evidence type="ECO:0000256" key="7">
    <source>
        <dbReference type="SAM" id="MobiDB-lite"/>
    </source>
</evidence>
<dbReference type="SMART" id="SM00181">
    <property type="entry name" value="EGF"/>
    <property type="match status" value="7"/>
</dbReference>
<dbReference type="Gene3D" id="2.10.25.10">
    <property type="entry name" value="Laminin"/>
    <property type="match status" value="4"/>
</dbReference>
<protein>
    <submittedName>
        <fullName evidence="12">EGF-like domain-containing protein</fullName>
    </submittedName>
</protein>
<dbReference type="OrthoDB" id="10045365at2759"/>
<dbReference type="SUPFAM" id="SSF57184">
    <property type="entry name" value="Growth factor receptor domain"/>
    <property type="match status" value="2"/>
</dbReference>
<dbReference type="InterPro" id="IPR049883">
    <property type="entry name" value="NOTCH1_EGF-like"/>
</dbReference>
<feature type="domain" description="EGF-like" evidence="8">
    <location>
        <begin position="643"/>
        <end position="685"/>
    </location>
</feature>
<keyword evidence="5" id="KW-0325">Glycoprotein</keyword>
<dbReference type="FunFam" id="2.10.25.10:FF:000038">
    <property type="entry name" value="Fibrillin 2"/>
    <property type="match status" value="1"/>
</dbReference>
<dbReference type="PROSITE" id="PS01186">
    <property type="entry name" value="EGF_2"/>
    <property type="match status" value="2"/>
</dbReference>
<feature type="compositionally biased region" description="Low complexity" evidence="7">
    <location>
        <begin position="451"/>
        <end position="474"/>
    </location>
</feature>
<dbReference type="EMBL" id="UYRR01031482">
    <property type="protein sequence ID" value="VDK50437.1"/>
    <property type="molecule type" value="Genomic_DNA"/>
</dbReference>
<dbReference type="InterPro" id="IPR009030">
    <property type="entry name" value="Growth_fac_rcpt_cys_sf"/>
</dbReference>
<accession>A0A0M3K0G6</accession>
<sequence length="1141" mass="124656">MFGFIRLIGYVKLIECLSLGHARYRRQSLDASHTPQIDLNITVPYIFSARLYPYGKQKGDQLLTGSVQSLKLSAPINFLGQKYEKLYIRRDGSIAFSSRSVKPSKLPTKEPIIAVYWMPSEGGNVHYRETTEQSVLNLAQNEVNIQYRYGSSFKPHSVVVVTWENTHDRSDKSSEGNLFQIALIYSESGTFAHVVYSKLISNNDAIAGFSGQDDHYSLPESGTHDAIQLAEKSDIGIPGEFVFRIDADRVFLCGAGFKGLECIDACGTTEWGLDCSRECHCEGGSQCNAETGICANGRCNPGWTGEPICDDGNEVENIDECAAASKDLCPPEQPDCLNTPGAFLCLCFEYDNATKTCKGSPPLEKPSESEQIPVKVVPLQPVLIANTQQPLTVTLTIPTEPASTETSIASSASTSTPSAPETAASPSESAELSSLMTAETFRSTTPDVTVESKSQSPTSESSTTQQQTTPSTTQFEATTQSPSVTDPTTSATTKAISTTTSSPSSQTIRFSPVTIRPVFGTTSSPCKCGQNAECISGVCQCKQGWTGDGQLCTDINECFGEPSICGPHSICENSAGSYTCQCDIGYIFDNEGKCVDMDECAEGVVVCGDGKNSSVCVNTDGAYECRCAPGYVGHPDTQHGCNDIDECQLSDFYCGEKGVCKNTIGSYECECSEGYQQDVEGGQCVDIDECKYDPCDKAALCTNLPGTFKCTCIDGFIGNGIECHETIMYPIENPNLVLQSVMNSLGELELQIPIALFGNLYRNLFSVMNSLGELELQIPIALFGNLYRNLFIISNGAVSFGSPLKLLSKDPPEFPAFVPLYQQYDLQRGGNIFVKVINEDDALNYALLTRSSLMVQDRFHEREFRTRSLIIISFDKLIQFETDQLNTFQVVIAQGMNATFLTYLYEEVECDNAVSGFSSGGEFFELPFELLMNSSNIGEKGKWMFRVDQKEPVRCPAGTLNPPLCQKECAAGKWGFSCHNDCHCANNIPCDFSTGFCSNARCAEGWSGINCFEDQPECICNDGYHGDGFSCQLIERLLERPSEPTDEDEPKVITDGIPLSIPGKIGREEGFDETPFLASNWITEKSSPEVTSRSTKKPFVTPSEPIAKDYNDIENEVLIGGRTMDDDTDNASCAFFFRPIF</sequence>
<dbReference type="InterPro" id="IPR000152">
    <property type="entry name" value="EGF-type_Asp/Asn_hydroxyl_site"/>
</dbReference>
<dbReference type="AlphaFoldDB" id="A0A0M3K0G6"/>
<dbReference type="Gene3D" id="2.170.300.10">
    <property type="entry name" value="Tie2 ligand-binding domain superfamily"/>
    <property type="match status" value="2"/>
</dbReference>
<keyword evidence="2" id="KW-0732">Signal</keyword>
<feature type="domain" description="NIDO" evidence="9">
    <location>
        <begin position="111"/>
        <end position="248"/>
    </location>
</feature>
<dbReference type="InterPro" id="IPR001881">
    <property type="entry name" value="EGF-like_Ca-bd_dom"/>
</dbReference>
<feature type="compositionally biased region" description="Polar residues" evidence="7">
    <location>
        <begin position="475"/>
        <end position="486"/>
    </location>
</feature>
<dbReference type="InterPro" id="IPR018097">
    <property type="entry name" value="EGF_Ca-bd_CS"/>
</dbReference>
<evidence type="ECO:0000313" key="12">
    <source>
        <dbReference type="WBParaSite" id="ASIM_0001430301-mRNA-1"/>
    </source>
</evidence>
<evidence type="ECO:0000256" key="4">
    <source>
        <dbReference type="ARBA" id="ARBA00023157"/>
    </source>
</evidence>
<evidence type="ECO:0000259" key="8">
    <source>
        <dbReference type="PROSITE" id="PS50026"/>
    </source>
</evidence>
<evidence type="ECO:0000259" key="9">
    <source>
        <dbReference type="PROSITE" id="PS51220"/>
    </source>
</evidence>
<dbReference type="InterPro" id="IPR024731">
    <property type="entry name" value="NELL2-like_EGF"/>
</dbReference>
<dbReference type="PROSITE" id="PS01187">
    <property type="entry name" value="EGF_CA"/>
    <property type="match status" value="2"/>
</dbReference>
<dbReference type="Pfam" id="PF12947">
    <property type="entry name" value="EGF_3"/>
    <property type="match status" value="1"/>
</dbReference>
<keyword evidence="4" id="KW-1015">Disulfide bond</keyword>